<reference evidence="7 8" key="1">
    <citation type="journal article" date="2003" name="Proc. Natl. Acad. Sci. U.S.A.">
        <title>Genome sequence of the cyanobacterium Prochlorococcus marinus SS120, a nearly minimal oxyphototrophic genome.</title>
        <authorList>
            <person name="Dufresne A."/>
            <person name="Salanoubat M."/>
            <person name="Partensky F."/>
            <person name="Artiguenave F."/>
            <person name="Axmann I.M."/>
            <person name="Barbe V."/>
            <person name="Duprat S."/>
            <person name="Galperin M.Y."/>
            <person name="Koonin E.V."/>
            <person name="Le Gall F."/>
            <person name="Makarova K.S."/>
            <person name="Ostrowski M."/>
            <person name="Oztas S."/>
            <person name="Robert C."/>
            <person name="Rogozin I.B."/>
            <person name="Scanlan D.J."/>
            <person name="Tandeau de Marsac N."/>
            <person name="Weissenbach J."/>
            <person name="Wincker P."/>
            <person name="Wolf Y.I."/>
            <person name="Hess W.R."/>
        </authorList>
    </citation>
    <scope>NUCLEOTIDE SEQUENCE [LARGE SCALE GENOMIC DNA]</scope>
    <source>
        <strain evidence="8">SARG / CCMP1375 / SS120</strain>
    </source>
</reference>
<dbReference type="PIRSF" id="PIRSF036428">
    <property type="entry name" value="CobL"/>
    <property type="match status" value="1"/>
</dbReference>
<name>Q7VAW1_PROMA</name>
<dbReference type="InterPro" id="IPR050714">
    <property type="entry name" value="Cobalamin_biosynth_MTase"/>
</dbReference>
<protein>
    <submittedName>
        <fullName evidence="7">Precorrin-6B methylase 2</fullName>
    </submittedName>
</protein>
<gene>
    <name evidence="7" type="primary">cobL</name>
    <name evidence="7" type="ordered locus">Pro_1342</name>
</gene>
<dbReference type="RefSeq" id="WP_011125493.1">
    <property type="nucleotide sequence ID" value="NC_005042.1"/>
</dbReference>
<evidence type="ECO:0000259" key="6">
    <source>
        <dbReference type="Pfam" id="PF00590"/>
    </source>
</evidence>
<dbReference type="InterPro" id="IPR014777">
    <property type="entry name" value="4pyrrole_Mease_sub1"/>
</dbReference>
<dbReference type="EnsemblBacteria" id="AAQ00386">
    <property type="protein sequence ID" value="AAQ00386"/>
    <property type="gene ID" value="Pro_1342"/>
</dbReference>
<evidence type="ECO:0000256" key="3">
    <source>
        <dbReference type="ARBA" id="ARBA00022603"/>
    </source>
</evidence>
<dbReference type="InterPro" id="IPR012818">
    <property type="entry name" value="CbiE"/>
</dbReference>
<dbReference type="CDD" id="cd11644">
    <property type="entry name" value="Precorrin-6Y-MT"/>
    <property type="match status" value="1"/>
</dbReference>
<dbReference type="Gene3D" id="3.30.950.10">
    <property type="entry name" value="Methyltransferase, Cobalt-precorrin-4 Transmethylase, Domain 2"/>
    <property type="match status" value="1"/>
</dbReference>
<dbReference type="InterPro" id="IPR035996">
    <property type="entry name" value="4pyrrol_Methylase_sf"/>
</dbReference>
<feature type="domain" description="Tetrapyrrole methylase" evidence="6">
    <location>
        <begin position="18"/>
        <end position="205"/>
    </location>
</feature>
<dbReference type="Pfam" id="PF00590">
    <property type="entry name" value="TP_methylase"/>
    <property type="match status" value="1"/>
</dbReference>
<dbReference type="SUPFAM" id="SSF53335">
    <property type="entry name" value="S-adenosyl-L-methionine-dependent methyltransferases"/>
    <property type="match status" value="1"/>
</dbReference>
<dbReference type="GO" id="GO:0008276">
    <property type="term" value="F:protein methyltransferase activity"/>
    <property type="evidence" value="ECO:0007669"/>
    <property type="project" value="InterPro"/>
</dbReference>
<keyword evidence="4" id="KW-0808">Transferase</keyword>
<dbReference type="InterPro" id="IPR000878">
    <property type="entry name" value="4pyrrol_Mease"/>
</dbReference>
<dbReference type="InterPro" id="IPR029063">
    <property type="entry name" value="SAM-dependent_MTases_sf"/>
</dbReference>
<keyword evidence="2" id="KW-0169">Cobalamin biosynthesis</keyword>
<dbReference type="Gene3D" id="3.40.1010.10">
    <property type="entry name" value="Cobalt-precorrin-4 Transmethylase, Domain 1"/>
    <property type="match status" value="1"/>
</dbReference>
<comment type="pathway">
    <text evidence="1">Cofactor biosynthesis; adenosylcobalamin biosynthesis.</text>
</comment>
<dbReference type="STRING" id="167539.Pro_1342"/>
<dbReference type="GO" id="GO:0009236">
    <property type="term" value="P:cobalamin biosynthetic process"/>
    <property type="evidence" value="ECO:0007669"/>
    <property type="project" value="UniProtKB-UniPathway"/>
</dbReference>
<dbReference type="SUPFAM" id="SSF53790">
    <property type="entry name" value="Tetrapyrrole methylase"/>
    <property type="match status" value="1"/>
</dbReference>
<accession>Q7VAW1</accession>
<dbReference type="PANTHER" id="PTHR43182:SF1">
    <property type="entry name" value="COBALT-PRECORRIN-7 C(5)-METHYLTRANSFERASE"/>
    <property type="match status" value="1"/>
</dbReference>
<dbReference type="eggNOG" id="COG2242">
    <property type="taxonomic scope" value="Bacteria"/>
</dbReference>
<dbReference type="InterPro" id="IPR014776">
    <property type="entry name" value="4pyrrole_Mease_sub2"/>
</dbReference>
<evidence type="ECO:0000256" key="2">
    <source>
        <dbReference type="ARBA" id="ARBA00022573"/>
    </source>
</evidence>
<dbReference type="NCBIfam" id="TIGR02469">
    <property type="entry name" value="CbiT"/>
    <property type="match status" value="1"/>
</dbReference>
<proteinExistence type="predicted"/>
<keyword evidence="8" id="KW-1185">Reference proteome</keyword>
<keyword evidence="3 7" id="KW-0489">Methyltransferase</keyword>
<dbReference type="UniPathway" id="UPA00148"/>
<dbReference type="OrthoDB" id="9780707at2"/>
<dbReference type="InterPro" id="IPR014008">
    <property type="entry name" value="Cbl_synth_MTase_CbiT"/>
</dbReference>
<dbReference type="PATRIC" id="fig|167539.5.peg.1407"/>
<evidence type="ECO:0000256" key="4">
    <source>
        <dbReference type="ARBA" id="ARBA00022679"/>
    </source>
</evidence>
<evidence type="ECO:0000256" key="5">
    <source>
        <dbReference type="ARBA" id="ARBA00022691"/>
    </source>
</evidence>
<dbReference type="InterPro" id="IPR006365">
    <property type="entry name" value="Cbl_synth_CobL"/>
</dbReference>
<dbReference type="eggNOG" id="COG2241">
    <property type="taxonomic scope" value="Bacteria"/>
</dbReference>
<dbReference type="KEGG" id="pma:Pro_1342"/>
<dbReference type="Proteomes" id="UP000001420">
    <property type="component" value="Chromosome"/>
</dbReference>
<dbReference type="EMBL" id="AE017126">
    <property type="protein sequence ID" value="AAQ00386.1"/>
    <property type="molecule type" value="Genomic_DNA"/>
</dbReference>
<keyword evidence="5" id="KW-0949">S-adenosyl-L-methionine</keyword>
<evidence type="ECO:0000313" key="8">
    <source>
        <dbReference type="Proteomes" id="UP000001420"/>
    </source>
</evidence>
<dbReference type="HOGENOM" id="CLU_031955_1_2_3"/>
<organism evidence="7 8">
    <name type="scientific">Prochlorococcus marinus (strain SARG / CCMP1375 / SS120)</name>
    <dbReference type="NCBI Taxonomy" id="167539"/>
    <lineage>
        <taxon>Bacteria</taxon>
        <taxon>Bacillati</taxon>
        <taxon>Cyanobacteriota</taxon>
        <taxon>Cyanophyceae</taxon>
        <taxon>Synechococcales</taxon>
        <taxon>Prochlorococcaceae</taxon>
        <taxon>Prochlorococcus</taxon>
    </lineage>
</organism>
<sequence>MLRNNINSDKAFLPINVVGVTASGVFGLPLELQQLILSAKNISAPKRILNNFVEWWEHQAANAPSPELFPSDKPNELIEWLKQRNQKTVLLASGDPLWFGIGRVLLNHFPSEQLIFHPSPTSLQLAFAQLKRPWQDTSWISLHGRDASPLFNLLQQRPNAIGILIDPNKGGANEVREILHSSELEDQYAFWIFEKLGHKEERIFRIFSNEKLSKLDPLHLVVLIKEKKIIKTKKELPLFGIEDGFYLQHADRPGLMTKREVRTQVLADLELPETGVIWDIGAGVGTIGLEALRLRPNLKLLMIEKRIGGKELINENAKRLSVKPEIVIEGEALNFLEKESIPIHISKPNRVILGGGNSRKDTLLKIILSFIQPLGIIVIPLATLEHLEKTILVLKEAGCDVKISQHQNFRGVPLMQGTRLLPMNPVFIIKGKLK</sequence>
<dbReference type="PANTHER" id="PTHR43182">
    <property type="entry name" value="COBALT-PRECORRIN-6B C(15)-METHYLTRANSFERASE (DECARBOXYLATING)"/>
    <property type="match status" value="1"/>
</dbReference>
<evidence type="ECO:0000313" key="7">
    <source>
        <dbReference type="EMBL" id="AAQ00386.1"/>
    </source>
</evidence>
<dbReference type="GO" id="GO:0032259">
    <property type="term" value="P:methylation"/>
    <property type="evidence" value="ECO:0007669"/>
    <property type="project" value="UniProtKB-KW"/>
</dbReference>
<dbReference type="NCBIfam" id="TIGR02467">
    <property type="entry name" value="CbiE"/>
    <property type="match status" value="1"/>
</dbReference>
<dbReference type="Gene3D" id="3.40.50.150">
    <property type="entry name" value="Vaccinia Virus protein VP39"/>
    <property type="match status" value="1"/>
</dbReference>
<dbReference type="AlphaFoldDB" id="Q7VAW1"/>
<evidence type="ECO:0000256" key="1">
    <source>
        <dbReference type="ARBA" id="ARBA00004953"/>
    </source>
</evidence>